<keyword evidence="3" id="KW-0472">Membrane</keyword>
<organism evidence="4 5">
    <name type="scientific">Pseudozyma flocculosa</name>
    <dbReference type="NCBI Taxonomy" id="84751"/>
    <lineage>
        <taxon>Eukaryota</taxon>
        <taxon>Fungi</taxon>
        <taxon>Dikarya</taxon>
        <taxon>Basidiomycota</taxon>
        <taxon>Ustilaginomycotina</taxon>
        <taxon>Ustilaginomycetes</taxon>
        <taxon>Ustilaginales</taxon>
        <taxon>Ustilaginaceae</taxon>
        <taxon>Pseudozyma</taxon>
    </lineage>
</organism>
<evidence type="ECO:0008006" key="6">
    <source>
        <dbReference type="Google" id="ProtNLM"/>
    </source>
</evidence>
<keyword evidence="3" id="KW-0812">Transmembrane</keyword>
<dbReference type="InterPro" id="IPR036291">
    <property type="entry name" value="NAD(P)-bd_dom_sf"/>
</dbReference>
<dbReference type="Proteomes" id="UP000323386">
    <property type="component" value="Unassembled WGS sequence"/>
</dbReference>
<gene>
    <name evidence="4" type="ORF">PSFLO_00158</name>
</gene>
<feature type="transmembrane region" description="Helical" evidence="3">
    <location>
        <begin position="21"/>
        <end position="42"/>
    </location>
</feature>
<reference evidence="4 5" key="1">
    <citation type="submission" date="2018-03" db="EMBL/GenBank/DDBJ databases">
        <authorList>
            <person name="Guldener U."/>
        </authorList>
    </citation>
    <scope>NUCLEOTIDE SEQUENCE [LARGE SCALE GENOMIC DNA]</scope>
    <source>
        <strain evidence="4 5">DAOM196992</strain>
    </source>
</reference>
<evidence type="ECO:0000256" key="1">
    <source>
        <dbReference type="ARBA" id="ARBA00006484"/>
    </source>
</evidence>
<dbReference type="AlphaFoldDB" id="A0A5C3ET45"/>
<dbReference type="GO" id="GO:0016491">
    <property type="term" value="F:oxidoreductase activity"/>
    <property type="evidence" value="ECO:0007669"/>
    <property type="project" value="UniProtKB-KW"/>
</dbReference>
<evidence type="ECO:0000256" key="3">
    <source>
        <dbReference type="SAM" id="Phobius"/>
    </source>
</evidence>
<evidence type="ECO:0000313" key="5">
    <source>
        <dbReference type="Proteomes" id="UP000323386"/>
    </source>
</evidence>
<dbReference type="PANTHER" id="PTHR24321:SF8">
    <property type="entry name" value="ESTRADIOL 17-BETA-DEHYDROGENASE 8-RELATED"/>
    <property type="match status" value="1"/>
</dbReference>
<evidence type="ECO:0000256" key="2">
    <source>
        <dbReference type="ARBA" id="ARBA00023002"/>
    </source>
</evidence>
<dbReference type="OrthoDB" id="37659at2759"/>
<evidence type="ECO:0000313" key="4">
    <source>
        <dbReference type="EMBL" id="SPO34687.1"/>
    </source>
</evidence>
<keyword evidence="2" id="KW-0560">Oxidoreductase</keyword>
<dbReference type="Gene3D" id="3.40.50.720">
    <property type="entry name" value="NAD(P)-binding Rossmann-like Domain"/>
    <property type="match status" value="1"/>
</dbReference>
<name>A0A5C3ET45_9BASI</name>
<dbReference type="CDD" id="cd05233">
    <property type="entry name" value="SDR_c"/>
    <property type="match status" value="1"/>
</dbReference>
<accession>A0A5C3ET45</accession>
<dbReference type="SUPFAM" id="SSF51735">
    <property type="entry name" value="NAD(P)-binding Rossmann-fold domains"/>
    <property type="match status" value="1"/>
</dbReference>
<dbReference type="EMBL" id="OOIP01000001">
    <property type="protein sequence ID" value="SPO34687.1"/>
    <property type="molecule type" value="Genomic_DNA"/>
</dbReference>
<protein>
    <recommendedName>
        <fullName evidence="6">NAD(P)-binding protein</fullName>
    </recommendedName>
</protein>
<proteinExistence type="inferred from homology"/>
<dbReference type="Pfam" id="PF00106">
    <property type="entry name" value="adh_short"/>
    <property type="match status" value="1"/>
</dbReference>
<sequence>MDLVTDLCQRFGVQTPSPDKLALALTSAFVALTIPFVFLFHFSSRPRTQNIPIYRERVLILGASNESSVGEALALQYARRGCRDLVLVARNDQGLERVKQKCILQAQEGEEWEQSEEAPGEEAKQAMATRFHTFKADCTDPNDVDRLRKYVAANLKGLDTLHICFGVSALLPLLGVAGVDPIRPSKAGGEAVSRSVNPDRVGLEAVAAAVSKASHVNVVGTAICLAAFTPMLQTTSSHPAIALTCSAAALVPAPTRSIYASTKAGQLALFRSFAIECLAHASHPAAAAEGGKGRRKVNFLAICPGTISSSFRHSAVDLAPSTSDGTKGGTDMPEDLAWVKGEKMLSAKDVADKTIFKVDRYATGTVTMPALYEAATWIDKVYPAYVQRMARKKYAY</sequence>
<keyword evidence="5" id="KW-1185">Reference proteome</keyword>
<dbReference type="InterPro" id="IPR002347">
    <property type="entry name" value="SDR_fam"/>
</dbReference>
<comment type="similarity">
    <text evidence="1">Belongs to the short-chain dehydrogenases/reductases (SDR) family.</text>
</comment>
<dbReference type="PANTHER" id="PTHR24321">
    <property type="entry name" value="DEHYDROGENASES, SHORT CHAIN"/>
    <property type="match status" value="1"/>
</dbReference>
<keyword evidence="3" id="KW-1133">Transmembrane helix</keyword>